<comment type="catalytic activity">
    <reaction evidence="1">
        <text>S-ubiquitinyl-[E2 ubiquitin-conjugating enzyme]-L-cysteine + [acceptor protein]-L-lysine = [E2 ubiquitin-conjugating enzyme]-L-cysteine + N(6)-ubiquitinyl-[acceptor protein]-L-lysine.</text>
        <dbReference type="EC" id="2.3.2.27"/>
    </reaction>
</comment>
<evidence type="ECO:0000256" key="7">
    <source>
        <dbReference type="ARBA" id="ARBA00022490"/>
    </source>
</evidence>
<dbReference type="PROSITE" id="PS50089">
    <property type="entry name" value="ZF_RING_2"/>
    <property type="match status" value="1"/>
</dbReference>
<feature type="region of interest" description="Disordered" evidence="17">
    <location>
        <begin position="748"/>
        <end position="779"/>
    </location>
</feature>
<evidence type="ECO:0000256" key="2">
    <source>
        <dbReference type="ARBA" id="ARBA00004123"/>
    </source>
</evidence>
<organism evidence="19 20">
    <name type="scientific">Exaiptasia diaphana</name>
    <name type="common">Tropical sea anemone</name>
    <name type="synonym">Aiptasia pulchella</name>
    <dbReference type="NCBI Taxonomy" id="2652724"/>
    <lineage>
        <taxon>Eukaryota</taxon>
        <taxon>Metazoa</taxon>
        <taxon>Cnidaria</taxon>
        <taxon>Anthozoa</taxon>
        <taxon>Hexacorallia</taxon>
        <taxon>Actiniaria</taxon>
        <taxon>Aiptasiidae</taxon>
        <taxon>Exaiptasia</taxon>
    </lineage>
</organism>
<dbReference type="InterPro" id="IPR017907">
    <property type="entry name" value="Znf_RING_CS"/>
</dbReference>
<dbReference type="AlphaFoldDB" id="A0A913X7P7"/>
<feature type="compositionally biased region" description="Polar residues" evidence="17">
    <location>
        <begin position="434"/>
        <end position="452"/>
    </location>
</feature>
<evidence type="ECO:0000256" key="8">
    <source>
        <dbReference type="ARBA" id="ARBA00022679"/>
    </source>
</evidence>
<dbReference type="KEGG" id="epa:110238404"/>
<keyword evidence="11" id="KW-0833">Ubl conjugation pathway</keyword>
<proteinExistence type="inferred from homology"/>
<feature type="compositionally biased region" description="Basic residues" evidence="17">
    <location>
        <begin position="758"/>
        <end position="769"/>
    </location>
</feature>
<dbReference type="InterPro" id="IPR039739">
    <property type="entry name" value="MAG2/RNF10"/>
</dbReference>
<evidence type="ECO:0000256" key="10">
    <source>
        <dbReference type="ARBA" id="ARBA00022771"/>
    </source>
</evidence>
<dbReference type="RefSeq" id="XP_020899735.1">
    <property type="nucleotide sequence ID" value="XM_021044076.2"/>
</dbReference>
<feature type="compositionally biased region" description="Polar residues" evidence="17">
    <location>
        <begin position="77"/>
        <end position="88"/>
    </location>
</feature>
<dbReference type="GO" id="GO:0000976">
    <property type="term" value="F:transcription cis-regulatory region binding"/>
    <property type="evidence" value="ECO:0007669"/>
    <property type="project" value="TreeGrafter"/>
</dbReference>
<keyword evidence="10 16" id="KW-0863">Zinc-finger</keyword>
<dbReference type="PANTHER" id="PTHR12983">
    <property type="entry name" value="RING FINGER 10 FAMILY MEMBER"/>
    <property type="match status" value="1"/>
</dbReference>
<evidence type="ECO:0000256" key="6">
    <source>
        <dbReference type="ARBA" id="ARBA00012483"/>
    </source>
</evidence>
<dbReference type="PROSITE" id="PS00518">
    <property type="entry name" value="ZF_RING_1"/>
    <property type="match status" value="1"/>
</dbReference>
<comment type="pathway">
    <text evidence="4">Protein modification; protein ubiquitination.</text>
</comment>
<dbReference type="SMART" id="SM00184">
    <property type="entry name" value="RING"/>
    <property type="match status" value="1"/>
</dbReference>
<dbReference type="CDD" id="cd16536">
    <property type="entry name" value="RING-HC_RNF10"/>
    <property type="match status" value="1"/>
</dbReference>
<feature type="region of interest" description="Disordered" evidence="17">
    <location>
        <begin position="1"/>
        <end position="109"/>
    </location>
</feature>
<feature type="region of interest" description="Disordered" evidence="17">
    <location>
        <begin position="694"/>
        <end position="719"/>
    </location>
</feature>
<feature type="compositionally biased region" description="Basic and acidic residues" evidence="17">
    <location>
        <begin position="698"/>
        <end position="707"/>
    </location>
</feature>
<evidence type="ECO:0000259" key="18">
    <source>
        <dbReference type="PROSITE" id="PS50089"/>
    </source>
</evidence>
<evidence type="ECO:0000256" key="5">
    <source>
        <dbReference type="ARBA" id="ARBA00008117"/>
    </source>
</evidence>
<keyword evidence="7" id="KW-0963">Cytoplasm</keyword>
<comment type="similarity">
    <text evidence="5">Belongs to the RNF10 family.</text>
</comment>
<dbReference type="EnsemblMetazoa" id="XM_021044076.2">
    <property type="protein sequence ID" value="XP_020899735.1"/>
    <property type="gene ID" value="LOC110238404"/>
</dbReference>
<comment type="subcellular location">
    <subcellularLocation>
        <location evidence="3">Cytoplasm</location>
    </subcellularLocation>
    <subcellularLocation>
        <location evidence="2">Nucleus</location>
    </subcellularLocation>
</comment>
<evidence type="ECO:0000256" key="13">
    <source>
        <dbReference type="ARBA" id="ARBA00023242"/>
    </source>
</evidence>
<dbReference type="InterPro" id="IPR001841">
    <property type="entry name" value="Znf_RING"/>
</dbReference>
<dbReference type="InterPro" id="IPR018957">
    <property type="entry name" value="Znf_C3HC4_RING-type"/>
</dbReference>
<evidence type="ECO:0000256" key="3">
    <source>
        <dbReference type="ARBA" id="ARBA00004496"/>
    </source>
</evidence>
<evidence type="ECO:0000256" key="17">
    <source>
        <dbReference type="SAM" id="MobiDB-lite"/>
    </source>
</evidence>
<dbReference type="PANTHER" id="PTHR12983:SF9">
    <property type="entry name" value="E3 UBIQUITIN-PROTEIN LIGASE RNF10"/>
    <property type="match status" value="1"/>
</dbReference>
<keyword evidence="13" id="KW-0539">Nucleus</keyword>
<evidence type="ECO:0000256" key="9">
    <source>
        <dbReference type="ARBA" id="ARBA00022723"/>
    </source>
</evidence>
<dbReference type="OrthoDB" id="10064108at2759"/>
<evidence type="ECO:0000256" key="11">
    <source>
        <dbReference type="ARBA" id="ARBA00022786"/>
    </source>
</evidence>
<dbReference type="FunFam" id="3.30.40.10:FF:000112">
    <property type="entry name" value="RING finger protein 10"/>
    <property type="match status" value="1"/>
</dbReference>
<protein>
    <recommendedName>
        <fullName evidence="14">E3 ubiquitin-protein ligase RNF10</fullName>
        <ecNumber evidence="6">2.3.2.27</ecNumber>
    </recommendedName>
    <alternativeName>
        <fullName evidence="15">RING finger protein 10</fullName>
    </alternativeName>
</protein>
<dbReference type="GO" id="GO:0005737">
    <property type="term" value="C:cytoplasm"/>
    <property type="evidence" value="ECO:0007669"/>
    <property type="project" value="UniProtKB-SubCell"/>
</dbReference>
<keyword evidence="8" id="KW-0808">Transferase</keyword>
<feature type="domain" description="RING-type" evidence="18">
    <location>
        <begin position="190"/>
        <end position="231"/>
    </location>
</feature>
<dbReference type="OMA" id="QELWPTI"/>
<keyword evidence="12" id="KW-0862">Zinc</keyword>
<name>A0A913X7P7_EXADI</name>
<feature type="compositionally biased region" description="Basic and acidic residues" evidence="17">
    <location>
        <begin position="1"/>
        <end position="13"/>
    </location>
</feature>
<evidence type="ECO:0000256" key="16">
    <source>
        <dbReference type="PROSITE-ProRule" id="PRU00175"/>
    </source>
</evidence>
<feature type="compositionally biased region" description="Polar residues" evidence="17">
    <location>
        <begin position="413"/>
        <end position="427"/>
    </location>
</feature>
<evidence type="ECO:0000256" key="15">
    <source>
        <dbReference type="ARBA" id="ARBA00035390"/>
    </source>
</evidence>
<keyword evidence="9" id="KW-0479">Metal-binding</keyword>
<evidence type="ECO:0000256" key="4">
    <source>
        <dbReference type="ARBA" id="ARBA00004906"/>
    </source>
</evidence>
<dbReference type="Proteomes" id="UP000887567">
    <property type="component" value="Unplaced"/>
</dbReference>
<accession>A0A913X7P7</accession>
<evidence type="ECO:0000256" key="1">
    <source>
        <dbReference type="ARBA" id="ARBA00000900"/>
    </source>
</evidence>
<dbReference type="Gene3D" id="3.30.40.10">
    <property type="entry name" value="Zinc/RING finger domain, C3HC4 (zinc finger)"/>
    <property type="match status" value="1"/>
</dbReference>
<dbReference type="EC" id="2.3.2.27" evidence="6"/>
<dbReference type="Pfam" id="PF00097">
    <property type="entry name" value="zf-C3HC4"/>
    <property type="match status" value="1"/>
</dbReference>
<dbReference type="GO" id="GO:0061630">
    <property type="term" value="F:ubiquitin protein ligase activity"/>
    <property type="evidence" value="ECO:0007669"/>
    <property type="project" value="UniProtKB-EC"/>
</dbReference>
<evidence type="ECO:0000313" key="20">
    <source>
        <dbReference type="Proteomes" id="UP000887567"/>
    </source>
</evidence>
<evidence type="ECO:0000313" key="19">
    <source>
        <dbReference type="EnsemblMetazoa" id="XP_020899735.1"/>
    </source>
</evidence>
<evidence type="ECO:0000256" key="12">
    <source>
        <dbReference type="ARBA" id="ARBA00022833"/>
    </source>
</evidence>
<evidence type="ECO:0000256" key="14">
    <source>
        <dbReference type="ARBA" id="ARBA00035131"/>
    </source>
</evidence>
<dbReference type="GO" id="GO:0008270">
    <property type="term" value="F:zinc ion binding"/>
    <property type="evidence" value="ECO:0007669"/>
    <property type="project" value="UniProtKB-KW"/>
</dbReference>
<dbReference type="SUPFAM" id="SSF57850">
    <property type="entry name" value="RING/U-box"/>
    <property type="match status" value="1"/>
</dbReference>
<reference evidence="19" key="1">
    <citation type="submission" date="2022-11" db="UniProtKB">
        <authorList>
            <consortium name="EnsemblMetazoa"/>
        </authorList>
    </citation>
    <scope>IDENTIFICATION</scope>
</reference>
<feature type="region of interest" description="Disordered" evidence="17">
    <location>
        <begin position="363"/>
        <end position="476"/>
    </location>
</feature>
<dbReference type="GO" id="GO:0045944">
    <property type="term" value="P:positive regulation of transcription by RNA polymerase II"/>
    <property type="evidence" value="ECO:0007669"/>
    <property type="project" value="TreeGrafter"/>
</dbReference>
<keyword evidence="20" id="KW-1185">Reference proteome</keyword>
<feature type="compositionally biased region" description="Low complexity" evidence="17">
    <location>
        <begin position="19"/>
        <end position="29"/>
    </location>
</feature>
<dbReference type="GO" id="GO:0005634">
    <property type="term" value="C:nucleus"/>
    <property type="evidence" value="ECO:0007669"/>
    <property type="project" value="UniProtKB-SubCell"/>
</dbReference>
<sequence length="779" mass="87591">MSEERNGQMERRTTQGVVPASPSPRSSSSKETVPKGKQWRGGAKRSNKQYYPEKQGYPQRSSSQYQRYVKRPGQRGDYQSTVSRNNNAGEVDVPVNSPTEKGPSGSKKFTNSLNSLLNFKYAPRERSYNQRVKFTGKRHNFNKERFLQANCQFVVNDTADYTVYGIDPDLLVDWSLVEQVRIFSHEVPSCPICLYPPKAAKITRCGHVYCWSCILHYLSLSENSWGKCPICFESIIKQDLKSVVAMESHHFNVGQTITMKLMKKVKNTTQALPVSQWQEREMKPFNINDSVNKCYSKLLLASPNDVLKEIIEQEETALNAQLAEAKLEQSSEVCFIESAQTELKVRKDGLQGEQKTVEEVCESLERLTPPSSDEGSSDDNQDENPGWNVYRPDNPDNQGVEFEAAFSDDESVAESNGYRNGSITNEINSKERSNSQQSCDSENTSQEITQETEVAPSKCDFASSDTNIPEKKGSFDSNQDQTYSYFYQADDGQNIFLHPINARCLIKEYGSLEKCPECISASILELEAMSQTEETRKRYRYLNHLPLTCEFVICELELKPPVVSSDTLDIFRVEIQKRKQRRQKKIKVEKRRELKVDAKMASIDGRPVISMRQAAEELNLNSDVDFPKQSALAMAMSPLGHKPGPFAQFTDATTVFNDAEESVVEPVGLEASGMSPPSFAQALRAGKAMEFSKPIKRQQQEEARDIPKTGNGYDSDEDYVPPPTYQSTFSDALSVAISESLDNHLNSGAGQSIGKVGGGKHKKKPKKKLLFTTGHMKFN</sequence>
<dbReference type="GeneID" id="110238404"/>
<dbReference type="InterPro" id="IPR013083">
    <property type="entry name" value="Znf_RING/FYVE/PHD"/>
</dbReference>